<dbReference type="EMBL" id="MLKD01000028">
    <property type="protein sequence ID" value="OQE15500.1"/>
    <property type="molecule type" value="Genomic_DNA"/>
</dbReference>
<dbReference type="STRING" id="303698.A0A1V6SP35"/>
<dbReference type="Pfam" id="PF03765">
    <property type="entry name" value="CRAL_TRIO_N"/>
    <property type="match status" value="1"/>
</dbReference>
<dbReference type="Gene3D" id="3.40.525.10">
    <property type="entry name" value="CRAL-TRIO lipid binding domain"/>
    <property type="match status" value="1"/>
</dbReference>
<evidence type="ECO:0000256" key="1">
    <source>
        <dbReference type="SAM" id="MobiDB-lite"/>
    </source>
</evidence>
<evidence type="ECO:0000313" key="4">
    <source>
        <dbReference type="Proteomes" id="UP000191285"/>
    </source>
</evidence>
<feature type="compositionally biased region" description="Basic and acidic residues" evidence="1">
    <location>
        <begin position="74"/>
        <end position="84"/>
    </location>
</feature>
<name>A0A1V6SP35_9EURO</name>
<comment type="caution">
    <text evidence="3">The sequence shown here is derived from an EMBL/GenBank/DDBJ whole genome shotgun (WGS) entry which is preliminary data.</text>
</comment>
<feature type="domain" description="CRAL-TRIO" evidence="2">
    <location>
        <begin position="272"/>
        <end position="417"/>
    </location>
</feature>
<dbReference type="Proteomes" id="UP000191285">
    <property type="component" value="Unassembled WGS sequence"/>
</dbReference>
<dbReference type="InterPro" id="IPR001251">
    <property type="entry name" value="CRAL-TRIO_dom"/>
</dbReference>
<feature type="region of interest" description="Disordered" evidence="1">
    <location>
        <begin position="74"/>
        <end position="118"/>
    </location>
</feature>
<dbReference type="SMART" id="SM00516">
    <property type="entry name" value="SEC14"/>
    <property type="match status" value="1"/>
</dbReference>
<sequence length="529" mass="59754">MTASDLSTGYVGNLTADQETKLRELWIILFTSISSVLSKIYDVPLPKGSPSKIFEVFEKIKEPTVHSILSALKGEDTDDTHQSNKENATGNTNDTNGACNGAGLPEETNGDGGNKEKQSLDKVDDLMSNGDAQKNVRKELASRKVTPEHFSVVFDQLRKSGVSDSEIKSMENILAKMTPEEMCFAILKMAKQENPDSLLLRFLRARKWDVGKAFTMLATNILWRKEMEVDDDILPKGEMHALEQSRNDKLSAKEKKEGNDFIAQLKTGKSFLHGFDRQGRPVNYVRVKIHKPGAQSEEVLERYIVHVIESTRLIVAPPVETGTIVFDMTGFGLSNMEYQPVKFIIKCFEANYPESLGQLLIHNAPWIFSGIWKLIHGWMDPVVASKVHFTKSVKDLDKYISRDQIPKELEGDENWEYKYVEPKENENEIMKDKSAGDEIMYERLMIGIKMLAATAAWISATTYAQGKQDAIKVDELKDRRNKVIEEFRQNYWRLDPYIRARALIDRTGVLEPGGNVVVTPGKTKQNGSK</sequence>
<reference evidence="4" key="1">
    <citation type="journal article" date="2017" name="Nat. Microbiol.">
        <title>Global analysis of biosynthetic gene clusters reveals vast potential of secondary metabolite production in Penicillium species.</title>
        <authorList>
            <person name="Nielsen J.C."/>
            <person name="Grijseels S."/>
            <person name="Prigent S."/>
            <person name="Ji B."/>
            <person name="Dainat J."/>
            <person name="Nielsen K.F."/>
            <person name="Frisvad J.C."/>
            <person name="Workman M."/>
            <person name="Nielsen J."/>
        </authorList>
    </citation>
    <scope>NUCLEOTIDE SEQUENCE [LARGE SCALE GENOMIC DNA]</scope>
    <source>
        <strain evidence="4">IBT 24891</strain>
    </source>
</reference>
<dbReference type="CDD" id="cd00170">
    <property type="entry name" value="SEC14"/>
    <property type="match status" value="1"/>
</dbReference>
<evidence type="ECO:0000313" key="3">
    <source>
        <dbReference type="EMBL" id="OQE15500.1"/>
    </source>
</evidence>
<dbReference type="InterPro" id="IPR036865">
    <property type="entry name" value="CRAL-TRIO_dom_sf"/>
</dbReference>
<dbReference type="PANTHER" id="PTHR46590:SF2">
    <property type="entry name" value="CRAL_TRIO DOMAIN PROTEIN (AFU_ORTHOLOGUE AFUA_4G13930)-RELATED"/>
    <property type="match status" value="1"/>
</dbReference>
<dbReference type="PROSITE" id="PS50191">
    <property type="entry name" value="CRAL_TRIO"/>
    <property type="match status" value="1"/>
</dbReference>
<dbReference type="InterPro" id="IPR036273">
    <property type="entry name" value="CRAL/TRIO_N_dom_sf"/>
</dbReference>
<dbReference type="OrthoDB" id="43460at2759"/>
<organism evidence="3 4">
    <name type="scientific">Penicillium steckii</name>
    <dbReference type="NCBI Taxonomy" id="303698"/>
    <lineage>
        <taxon>Eukaryota</taxon>
        <taxon>Fungi</taxon>
        <taxon>Dikarya</taxon>
        <taxon>Ascomycota</taxon>
        <taxon>Pezizomycotina</taxon>
        <taxon>Eurotiomycetes</taxon>
        <taxon>Eurotiomycetidae</taxon>
        <taxon>Eurotiales</taxon>
        <taxon>Aspergillaceae</taxon>
        <taxon>Penicillium</taxon>
    </lineage>
</organism>
<feature type="compositionally biased region" description="Low complexity" evidence="1">
    <location>
        <begin position="87"/>
        <end position="103"/>
    </location>
</feature>
<dbReference type="PANTHER" id="PTHR46590">
    <property type="entry name" value="PHOSPHATIDYLINOSITOL TRANSFER PROTEIN CSR1-RELATED"/>
    <property type="match status" value="1"/>
</dbReference>
<proteinExistence type="predicted"/>
<keyword evidence="4" id="KW-1185">Reference proteome</keyword>
<accession>A0A1V6SP35</accession>
<dbReference type="InterPro" id="IPR052432">
    <property type="entry name" value="PITP/CRAL-TRIO"/>
</dbReference>
<dbReference type="InterPro" id="IPR011074">
    <property type="entry name" value="CRAL/TRIO_N_dom"/>
</dbReference>
<dbReference type="Pfam" id="PF00650">
    <property type="entry name" value="CRAL_TRIO"/>
    <property type="match status" value="1"/>
</dbReference>
<dbReference type="SMART" id="SM01100">
    <property type="entry name" value="CRAL_TRIO_N"/>
    <property type="match status" value="1"/>
</dbReference>
<dbReference type="SUPFAM" id="SSF52087">
    <property type="entry name" value="CRAL/TRIO domain"/>
    <property type="match status" value="1"/>
</dbReference>
<dbReference type="SUPFAM" id="SSF46938">
    <property type="entry name" value="CRAL/TRIO N-terminal domain"/>
    <property type="match status" value="1"/>
</dbReference>
<protein>
    <recommendedName>
        <fullName evidence="2">CRAL-TRIO domain-containing protein</fullName>
    </recommendedName>
</protein>
<gene>
    <name evidence="3" type="ORF">PENSTE_c028G07233</name>
</gene>
<evidence type="ECO:0000259" key="2">
    <source>
        <dbReference type="PROSITE" id="PS50191"/>
    </source>
</evidence>
<dbReference type="AlphaFoldDB" id="A0A1V6SP35"/>